<protein>
    <submittedName>
        <fullName evidence="2">Uncharacterized protein</fullName>
    </submittedName>
</protein>
<reference evidence="2 3" key="1">
    <citation type="journal article" date="2015" name="Proc. Natl. Acad. Sci. U.S.A.">
        <title>The resurrection genome of Boea hygrometrica: A blueprint for survival of dehydration.</title>
        <authorList>
            <person name="Xiao L."/>
            <person name="Yang G."/>
            <person name="Zhang L."/>
            <person name="Yang X."/>
            <person name="Zhao S."/>
            <person name="Ji Z."/>
            <person name="Zhou Q."/>
            <person name="Hu M."/>
            <person name="Wang Y."/>
            <person name="Chen M."/>
            <person name="Xu Y."/>
            <person name="Jin H."/>
            <person name="Xiao X."/>
            <person name="Hu G."/>
            <person name="Bao F."/>
            <person name="Hu Y."/>
            <person name="Wan P."/>
            <person name="Li L."/>
            <person name="Deng X."/>
            <person name="Kuang T."/>
            <person name="Xiang C."/>
            <person name="Zhu J.K."/>
            <person name="Oliver M.J."/>
            <person name="He Y."/>
        </authorList>
    </citation>
    <scope>NUCLEOTIDE SEQUENCE [LARGE SCALE GENOMIC DNA]</scope>
    <source>
        <strain evidence="3">cv. XS01</strain>
    </source>
</reference>
<evidence type="ECO:0000256" key="1">
    <source>
        <dbReference type="SAM" id="MobiDB-lite"/>
    </source>
</evidence>
<dbReference type="AlphaFoldDB" id="A0A2Z7DEZ9"/>
<gene>
    <name evidence="2" type="ORF">F511_26522</name>
</gene>
<name>A0A2Z7DEZ9_9LAMI</name>
<feature type="region of interest" description="Disordered" evidence="1">
    <location>
        <begin position="1"/>
        <end position="21"/>
    </location>
</feature>
<dbReference type="EMBL" id="KQ986756">
    <property type="protein sequence ID" value="KZV58478.1"/>
    <property type="molecule type" value="Genomic_DNA"/>
</dbReference>
<proteinExistence type="predicted"/>
<evidence type="ECO:0000313" key="3">
    <source>
        <dbReference type="Proteomes" id="UP000250235"/>
    </source>
</evidence>
<organism evidence="2 3">
    <name type="scientific">Dorcoceras hygrometricum</name>
    <dbReference type="NCBI Taxonomy" id="472368"/>
    <lineage>
        <taxon>Eukaryota</taxon>
        <taxon>Viridiplantae</taxon>
        <taxon>Streptophyta</taxon>
        <taxon>Embryophyta</taxon>
        <taxon>Tracheophyta</taxon>
        <taxon>Spermatophyta</taxon>
        <taxon>Magnoliopsida</taxon>
        <taxon>eudicotyledons</taxon>
        <taxon>Gunneridae</taxon>
        <taxon>Pentapetalae</taxon>
        <taxon>asterids</taxon>
        <taxon>lamiids</taxon>
        <taxon>Lamiales</taxon>
        <taxon>Gesneriaceae</taxon>
        <taxon>Didymocarpoideae</taxon>
        <taxon>Trichosporeae</taxon>
        <taxon>Loxocarpinae</taxon>
        <taxon>Dorcoceras</taxon>
    </lineage>
</organism>
<keyword evidence="3" id="KW-1185">Reference proteome</keyword>
<dbReference type="Proteomes" id="UP000250235">
    <property type="component" value="Unassembled WGS sequence"/>
</dbReference>
<evidence type="ECO:0000313" key="2">
    <source>
        <dbReference type="EMBL" id="KZV58478.1"/>
    </source>
</evidence>
<accession>A0A2Z7DEZ9</accession>
<sequence length="585" mass="64292">MLKNFADIKHQNPGQFPGAKDGILFQNQEASSSSSTTPGIERSRILSHSGCFLRPNLKNSSLLNQDIDLSRGGFAQSDNLWAESGLEDLSGSLPTFFQTSSLSSAGFNIPSLSFEDSPRQEFSVLTNDTVSTNCNKSSKSLPYQANYVGLRMSNLKQLTESSLSKTNQGMKPSSGVVTLPGSEFQGNIFHAADQDFPNDDTGLDRLLQLIGDSTCFAADANGGKQLSDIIADYQMLISTPSNLSLTCGTENGREIQESVFASDLVAFDHTMSLEHSLEGGGFRTSLVNEAHFQNQGQQNGANDTINSLCFNAPSQFSTTLLSPIEHAPSPTSYQFGNASRGPMSRRPRKSPPWTRLSLFKQIPTGYVFPYLKDPWRYDFPYFADEIPEDSGKYVTRDTRRIFAEICYLHRLSPSINTSTCVTLNGSGIQLAVGPQPLWLRNHNSGLAHRIMYGPFNPYIPIRSTTIGKSRVAKDPIAMHTSWRSNNDIASVTSIGYPRMSASGESSTTMHRLLHASGSHPIPPPNDPKTNQYNQDLGLIHSTNGNHLESETWYFASQILVSRSGGLILILTAQSTRNMFRIHSDY</sequence>
<feature type="compositionally biased region" description="Basic and acidic residues" evidence="1">
    <location>
        <begin position="1"/>
        <end position="10"/>
    </location>
</feature>